<accession>A0A3N0C0S9</accession>
<evidence type="ECO:0000313" key="3">
    <source>
        <dbReference type="Proteomes" id="UP000273807"/>
    </source>
</evidence>
<evidence type="ECO:0000256" key="1">
    <source>
        <dbReference type="SAM" id="MobiDB-lite"/>
    </source>
</evidence>
<sequence length="65" mass="6457">MAGQLRRRTAGFPSSISIQRMNGPQRHGGPALAGAGPVPAPGHAAPEAAAACVTAADQVRLIGSE</sequence>
<dbReference type="EMBL" id="RBED01000091">
    <property type="protein sequence ID" value="RNL55636.1"/>
    <property type="molecule type" value="Genomic_DNA"/>
</dbReference>
<feature type="compositionally biased region" description="Low complexity" evidence="1">
    <location>
        <begin position="28"/>
        <end position="45"/>
    </location>
</feature>
<keyword evidence="3" id="KW-1185">Reference proteome</keyword>
<organism evidence="2 3">
    <name type="scientific">Arthrobacter oryzae</name>
    <dbReference type="NCBI Taxonomy" id="409290"/>
    <lineage>
        <taxon>Bacteria</taxon>
        <taxon>Bacillati</taxon>
        <taxon>Actinomycetota</taxon>
        <taxon>Actinomycetes</taxon>
        <taxon>Micrococcales</taxon>
        <taxon>Micrococcaceae</taxon>
        <taxon>Arthrobacter</taxon>
    </lineage>
</organism>
<dbReference type="AlphaFoldDB" id="A0A3N0C0S9"/>
<evidence type="ECO:0000313" key="2">
    <source>
        <dbReference type="EMBL" id="RNL55636.1"/>
    </source>
</evidence>
<feature type="compositionally biased region" description="Polar residues" evidence="1">
    <location>
        <begin position="12"/>
        <end position="22"/>
    </location>
</feature>
<gene>
    <name evidence="2" type="ORF">D7003_09465</name>
</gene>
<dbReference type="Proteomes" id="UP000273807">
    <property type="component" value="Unassembled WGS sequence"/>
</dbReference>
<feature type="region of interest" description="Disordered" evidence="1">
    <location>
        <begin position="1"/>
        <end position="45"/>
    </location>
</feature>
<comment type="caution">
    <text evidence="2">The sequence shown here is derived from an EMBL/GenBank/DDBJ whole genome shotgun (WGS) entry which is preliminary data.</text>
</comment>
<name>A0A3N0C0S9_9MICC</name>
<protein>
    <submittedName>
        <fullName evidence="2">Uncharacterized protein</fullName>
    </submittedName>
</protein>
<reference evidence="2 3" key="1">
    <citation type="submission" date="2018-10" db="EMBL/GenBank/DDBJ databases">
        <title>Genome sequencing of Arthrobacter oryzae TNB02.</title>
        <authorList>
            <person name="Cho Y.-J."/>
            <person name="Cho A."/>
            <person name="Kim O.-S."/>
        </authorList>
    </citation>
    <scope>NUCLEOTIDE SEQUENCE [LARGE SCALE GENOMIC DNA]</scope>
    <source>
        <strain evidence="2 3">TNB02</strain>
    </source>
</reference>
<proteinExistence type="predicted"/>